<dbReference type="InterPro" id="IPR005471">
    <property type="entry name" value="Tscrpt_reg_IclR_N"/>
</dbReference>
<keyword evidence="2" id="KW-0238">DNA-binding</keyword>
<comment type="caution">
    <text evidence="6">The sequence shown here is derived from an EMBL/GenBank/DDBJ whole genome shotgun (WGS) entry which is preliminary data.</text>
</comment>
<evidence type="ECO:0000256" key="1">
    <source>
        <dbReference type="ARBA" id="ARBA00023015"/>
    </source>
</evidence>
<keyword evidence="3" id="KW-0804">Transcription</keyword>
<feature type="domain" description="HTH iclR-type" evidence="4">
    <location>
        <begin position="4"/>
        <end position="66"/>
    </location>
</feature>
<proteinExistence type="predicted"/>
<dbReference type="Proteomes" id="UP001165561">
    <property type="component" value="Unassembled WGS sequence"/>
</dbReference>
<keyword evidence="1" id="KW-0805">Transcription regulation</keyword>
<evidence type="ECO:0000313" key="6">
    <source>
        <dbReference type="EMBL" id="MDD9206937.1"/>
    </source>
</evidence>
<reference evidence="6" key="1">
    <citation type="submission" date="2023-02" db="EMBL/GenBank/DDBJ databases">
        <title>Georgenia sp.10Sc9-8, isolated from a soil sample collected from the Taklamakan desert.</title>
        <authorList>
            <person name="Liu S."/>
        </authorList>
    </citation>
    <scope>NUCLEOTIDE SEQUENCE</scope>
    <source>
        <strain evidence="6">10Sc9-8</strain>
    </source>
</reference>
<dbReference type="InterPro" id="IPR050707">
    <property type="entry name" value="HTH_MetabolicPath_Reg"/>
</dbReference>
<dbReference type="InterPro" id="IPR036388">
    <property type="entry name" value="WH-like_DNA-bd_sf"/>
</dbReference>
<dbReference type="InterPro" id="IPR036390">
    <property type="entry name" value="WH_DNA-bd_sf"/>
</dbReference>
<sequence length="270" mass="28459">MSESRLVRRTVGILKAVAAEPDGVGLSDLARATELPKATCLRVLSVLLDDGWVTLDPVSRRYRIGVGLMFVAGRLLEGDSVLTQVDAALAELSRASGETAGFDRLAGPDVTVLRQVAGTQLIAQVTRPVPRLQPVWLTSTGKALLAAMPGPVAEDLIRSWTEDLPELPTDRLLAETTATRQRGYAVTRDELEHGAASVAAVVPASQPVHALWVGGPTFRFTAERVAELGELLSTVARTLAPALARESGGVAAAATAPLTELVPPPQELIS</sequence>
<dbReference type="PROSITE" id="PS51077">
    <property type="entry name" value="HTH_ICLR"/>
    <property type="match status" value="1"/>
</dbReference>
<keyword evidence="7" id="KW-1185">Reference proteome</keyword>
<evidence type="ECO:0000256" key="2">
    <source>
        <dbReference type="ARBA" id="ARBA00023125"/>
    </source>
</evidence>
<dbReference type="InterPro" id="IPR029016">
    <property type="entry name" value="GAF-like_dom_sf"/>
</dbReference>
<dbReference type="InterPro" id="IPR014757">
    <property type="entry name" value="Tscrpt_reg_IclR_C"/>
</dbReference>
<evidence type="ECO:0000313" key="7">
    <source>
        <dbReference type="Proteomes" id="UP001165561"/>
    </source>
</evidence>
<dbReference type="SMART" id="SM00346">
    <property type="entry name" value="HTH_ICLR"/>
    <property type="match status" value="1"/>
</dbReference>
<evidence type="ECO:0000259" key="4">
    <source>
        <dbReference type="PROSITE" id="PS51077"/>
    </source>
</evidence>
<dbReference type="Gene3D" id="3.30.450.40">
    <property type="match status" value="1"/>
</dbReference>
<feature type="domain" description="IclR-ED" evidence="5">
    <location>
        <begin position="67"/>
        <end position="245"/>
    </location>
</feature>
<dbReference type="SUPFAM" id="SSF46785">
    <property type="entry name" value="Winged helix' DNA-binding domain"/>
    <property type="match status" value="1"/>
</dbReference>
<organism evidence="6 7">
    <name type="scientific">Georgenia halotolerans</name>
    <dbReference type="NCBI Taxonomy" id="3028317"/>
    <lineage>
        <taxon>Bacteria</taxon>
        <taxon>Bacillati</taxon>
        <taxon>Actinomycetota</taxon>
        <taxon>Actinomycetes</taxon>
        <taxon>Micrococcales</taxon>
        <taxon>Bogoriellaceae</taxon>
        <taxon>Georgenia</taxon>
    </lineage>
</organism>
<gene>
    <name evidence="6" type="ORF">PU560_10730</name>
</gene>
<protein>
    <submittedName>
        <fullName evidence="6">IclR family transcriptional regulator C-terminal domain-containing protein</fullName>
    </submittedName>
</protein>
<name>A0ABT5TYA9_9MICO</name>
<accession>A0ABT5TYA9</accession>
<dbReference type="SUPFAM" id="SSF55781">
    <property type="entry name" value="GAF domain-like"/>
    <property type="match status" value="1"/>
</dbReference>
<dbReference type="PROSITE" id="PS51078">
    <property type="entry name" value="ICLR_ED"/>
    <property type="match status" value="1"/>
</dbReference>
<dbReference type="Gene3D" id="1.10.10.10">
    <property type="entry name" value="Winged helix-like DNA-binding domain superfamily/Winged helix DNA-binding domain"/>
    <property type="match status" value="1"/>
</dbReference>
<dbReference type="Pfam" id="PF09339">
    <property type="entry name" value="HTH_IclR"/>
    <property type="match status" value="1"/>
</dbReference>
<dbReference type="PANTHER" id="PTHR30136">
    <property type="entry name" value="HELIX-TURN-HELIX TRANSCRIPTIONAL REGULATOR, ICLR FAMILY"/>
    <property type="match status" value="1"/>
</dbReference>
<dbReference type="Pfam" id="PF01614">
    <property type="entry name" value="IclR_C"/>
    <property type="match status" value="1"/>
</dbReference>
<dbReference type="PANTHER" id="PTHR30136:SF35">
    <property type="entry name" value="HTH-TYPE TRANSCRIPTIONAL REGULATOR RV1719"/>
    <property type="match status" value="1"/>
</dbReference>
<evidence type="ECO:0000256" key="3">
    <source>
        <dbReference type="ARBA" id="ARBA00023163"/>
    </source>
</evidence>
<dbReference type="EMBL" id="JARACI010001009">
    <property type="protein sequence ID" value="MDD9206937.1"/>
    <property type="molecule type" value="Genomic_DNA"/>
</dbReference>
<evidence type="ECO:0000259" key="5">
    <source>
        <dbReference type="PROSITE" id="PS51078"/>
    </source>
</evidence>